<feature type="chain" id="PRO_5035270624" evidence="1">
    <location>
        <begin position="20"/>
        <end position="65"/>
    </location>
</feature>
<comment type="caution">
    <text evidence="2">The sequence shown here is derived from an EMBL/GenBank/DDBJ whole genome shotgun (WGS) entry which is preliminary data.</text>
</comment>
<protein>
    <submittedName>
        <fullName evidence="2">Uncharacterized protein</fullName>
    </submittedName>
</protein>
<evidence type="ECO:0000256" key="1">
    <source>
        <dbReference type="SAM" id="SignalP"/>
    </source>
</evidence>
<organism evidence="2 3">
    <name type="scientific">Acanthopleuribacter pedis</name>
    <dbReference type="NCBI Taxonomy" id="442870"/>
    <lineage>
        <taxon>Bacteria</taxon>
        <taxon>Pseudomonadati</taxon>
        <taxon>Acidobacteriota</taxon>
        <taxon>Holophagae</taxon>
        <taxon>Acanthopleuribacterales</taxon>
        <taxon>Acanthopleuribacteraceae</taxon>
        <taxon>Acanthopleuribacter</taxon>
    </lineage>
</organism>
<feature type="signal peptide" evidence="1">
    <location>
        <begin position="1"/>
        <end position="19"/>
    </location>
</feature>
<gene>
    <name evidence="2" type="ORF">J3U88_18435</name>
</gene>
<evidence type="ECO:0000313" key="3">
    <source>
        <dbReference type="Proteomes" id="UP000664417"/>
    </source>
</evidence>
<dbReference type="EMBL" id="JAFREP010000017">
    <property type="protein sequence ID" value="MBO1320460.1"/>
    <property type="molecule type" value="Genomic_DNA"/>
</dbReference>
<reference evidence="2" key="1">
    <citation type="submission" date="2021-03" db="EMBL/GenBank/DDBJ databases">
        <authorList>
            <person name="Wang G."/>
        </authorList>
    </citation>
    <scope>NUCLEOTIDE SEQUENCE</scope>
    <source>
        <strain evidence="2">KCTC 12899</strain>
    </source>
</reference>
<keyword evidence="3" id="KW-1185">Reference proteome</keyword>
<dbReference type="Proteomes" id="UP000664417">
    <property type="component" value="Unassembled WGS sequence"/>
</dbReference>
<proteinExistence type="predicted"/>
<sequence length="65" mass="7043">MLKKILVSVFLFSAVATGASQLVGGDTPPDVQFSCMQYADQFGKRGSAKWLKAYEACICSIQACY</sequence>
<name>A0A8J7Q9M4_9BACT</name>
<dbReference type="RefSeq" id="WP_207860415.1">
    <property type="nucleotide sequence ID" value="NZ_JAFREP010000017.1"/>
</dbReference>
<evidence type="ECO:0000313" key="2">
    <source>
        <dbReference type="EMBL" id="MBO1320460.1"/>
    </source>
</evidence>
<dbReference type="AlphaFoldDB" id="A0A8J7Q9M4"/>
<accession>A0A8J7Q9M4</accession>
<keyword evidence="1" id="KW-0732">Signal</keyword>